<feature type="domain" description="CN hydrolase" evidence="2">
    <location>
        <begin position="17"/>
        <end position="266"/>
    </location>
</feature>
<accession>A0A7T7RI41</accession>
<dbReference type="Pfam" id="PF00795">
    <property type="entry name" value="CN_hydrolase"/>
    <property type="match status" value="1"/>
</dbReference>
<keyword evidence="3" id="KW-0614">Plasmid</keyword>
<dbReference type="SUPFAM" id="SSF56317">
    <property type="entry name" value="Carbon-nitrogen hydrolase"/>
    <property type="match status" value="1"/>
</dbReference>
<dbReference type="EMBL" id="CP066832">
    <property type="protein sequence ID" value="QQM47445.1"/>
    <property type="molecule type" value="Genomic_DNA"/>
</dbReference>
<dbReference type="PANTHER" id="PTHR43674">
    <property type="entry name" value="NITRILASE C965.09-RELATED"/>
    <property type="match status" value="1"/>
</dbReference>
<dbReference type="Proteomes" id="UP000595636">
    <property type="component" value="Plasmid unnamed1"/>
</dbReference>
<protein>
    <submittedName>
        <fullName evidence="3">Carbon-nitrogen hydrolase family protein</fullName>
    </submittedName>
</protein>
<name>A0A7T7RI41_9ACTN</name>
<dbReference type="InterPro" id="IPR036526">
    <property type="entry name" value="C-N_Hydrolase_sf"/>
</dbReference>
<dbReference type="InterPro" id="IPR003010">
    <property type="entry name" value="C-N_Hydrolase"/>
</dbReference>
<gene>
    <name evidence="3" type="ORF">JEQ17_48635</name>
</gene>
<keyword evidence="4" id="KW-1185">Reference proteome</keyword>
<dbReference type="AlphaFoldDB" id="A0A7T7RI41"/>
<reference evidence="3 4" key="1">
    <citation type="submission" date="2020-12" db="EMBL/GenBank/DDBJ databases">
        <title>A novel species.</title>
        <authorList>
            <person name="Li K."/>
        </authorList>
    </citation>
    <scope>NUCLEOTIDE SEQUENCE [LARGE SCALE GENOMIC DNA]</scope>
    <source>
        <strain evidence="3 4">ZYC-3</strain>
        <plasmid evidence="3 4">unnamed1</plasmid>
    </source>
</reference>
<evidence type="ECO:0000313" key="4">
    <source>
        <dbReference type="Proteomes" id="UP000595636"/>
    </source>
</evidence>
<sequence length="309" mass="33769">MTTTSAPDERLSVTRALRLAVAQSTVPEDPTDRGALRAAGQEIRALMVEAAEAGARLVQFPEGAITYPSKHVMAAGPAGELVPADWSRAAWDVMREEAESITALAGKLGLWTVFGSVHPLTPPNRPHNSLYVVADRGQLVARYDKRFLSHTEASYLYSPGHQPLVIEVDGIRFGFALCIEANFPEVFDEYERLDVDCVLLSVMVDDAPRARVAQAYGTLYNYWLGYSVPSQFSATVPSGVVAPGGRWLARCPANGQPALAIADIDLDSQDEDIDVAVRCARPWRRTARAGLYEERIPVGDPRSEVRTTF</sequence>
<organism evidence="3 4">
    <name type="scientific">Streptomyces liliifuscus</name>
    <dbReference type="NCBI Taxonomy" id="2797636"/>
    <lineage>
        <taxon>Bacteria</taxon>
        <taxon>Bacillati</taxon>
        <taxon>Actinomycetota</taxon>
        <taxon>Actinomycetes</taxon>
        <taxon>Kitasatosporales</taxon>
        <taxon>Streptomycetaceae</taxon>
        <taxon>Streptomyces</taxon>
    </lineage>
</organism>
<dbReference type="KEGG" id="slf:JEQ17_48635"/>
<geneLocation type="plasmid" evidence="3 4">
    <name>unnamed1</name>
</geneLocation>
<dbReference type="Gene3D" id="3.60.110.10">
    <property type="entry name" value="Carbon-nitrogen hydrolase"/>
    <property type="match status" value="1"/>
</dbReference>
<evidence type="ECO:0000259" key="2">
    <source>
        <dbReference type="PROSITE" id="PS50263"/>
    </source>
</evidence>
<keyword evidence="1 3" id="KW-0378">Hydrolase</keyword>
<dbReference type="PANTHER" id="PTHR43674:SF16">
    <property type="entry name" value="CARBON-NITROGEN FAMILY, PUTATIVE (AFU_ORTHOLOGUE AFUA_5G02350)-RELATED"/>
    <property type="match status" value="1"/>
</dbReference>
<dbReference type="RefSeq" id="WP_200402215.1">
    <property type="nucleotide sequence ID" value="NZ_CP066832.1"/>
</dbReference>
<dbReference type="PROSITE" id="PS50263">
    <property type="entry name" value="CN_HYDROLASE"/>
    <property type="match status" value="1"/>
</dbReference>
<dbReference type="GO" id="GO:0016811">
    <property type="term" value="F:hydrolase activity, acting on carbon-nitrogen (but not peptide) bonds, in linear amides"/>
    <property type="evidence" value="ECO:0007669"/>
    <property type="project" value="TreeGrafter"/>
</dbReference>
<dbReference type="InterPro" id="IPR050345">
    <property type="entry name" value="Aliph_Amidase/BUP"/>
</dbReference>
<proteinExistence type="predicted"/>
<evidence type="ECO:0000313" key="3">
    <source>
        <dbReference type="EMBL" id="QQM47445.1"/>
    </source>
</evidence>
<evidence type="ECO:0000256" key="1">
    <source>
        <dbReference type="ARBA" id="ARBA00022801"/>
    </source>
</evidence>
<dbReference type="CDD" id="cd07197">
    <property type="entry name" value="nitrilase"/>
    <property type="match status" value="1"/>
</dbReference>